<dbReference type="NCBIfam" id="TIGR00756">
    <property type="entry name" value="PPR"/>
    <property type="match status" value="7"/>
</dbReference>
<sequence length="540" mass="60022">MKGTIELKGEDNPSKKPSWSWLLRKHLSQGSHREALVLFNRYRGTRSRSFCILGSLPLVLKACASAPVIQYGQSLHAEAIKNGLDSDVVTGTSLLRMYWRCGDISDSRKLFDYMPQRNVVSWNVMLGGYIRNGDMTSASLLLKEMPMTSSVTWNQMIHGFALHGDLVTARRLFDQVPPELKNVVTWTVMVDGYASKGDMAAAKELFYEMPERNFFVWSSMISGYSKIGDVESARGIFDQVLVRNGVIWNSLICGYAQNGFSEDALEAFGKMQDEGFEPDEVTVVSVLSACAQLGLLHLGKDIHRMIYRKGIVCNEFVSNALVDMYAKCGDLTNARLIFEGMACKNTACWNSMISGFGIHGRSKEALDFFKRMEEFDVKPDEMTFLSVLSACAHGGFVDEGLETFSKMERYGLVRSIKHYGCVVDLLGRAGRLKDAYQLINTMPMKPNGAVLGAFLAACRIHIDIGMTEQITKAVSKSEDGMDSDNAFLYALLSNVHAASDSWEMAEKMRMIIGNKGLRKTSGRSSVMLVNSLMPAMQLLP</sequence>
<dbReference type="PANTHER" id="PTHR47926">
    <property type="entry name" value="PENTATRICOPEPTIDE REPEAT-CONTAINING PROTEIN"/>
    <property type="match status" value="1"/>
</dbReference>
<evidence type="ECO:0008006" key="6">
    <source>
        <dbReference type="Google" id="ProtNLM"/>
    </source>
</evidence>
<keyword evidence="2" id="KW-0677">Repeat</keyword>
<proteinExistence type="inferred from homology"/>
<feature type="repeat" description="PPR" evidence="3">
    <location>
        <begin position="345"/>
        <end position="379"/>
    </location>
</feature>
<feature type="repeat" description="PPR" evidence="3">
    <location>
        <begin position="244"/>
        <end position="278"/>
    </location>
</feature>
<feature type="repeat" description="PPR" evidence="3">
    <location>
        <begin position="380"/>
        <end position="414"/>
    </location>
</feature>
<feature type="repeat" description="PPR" evidence="3">
    <location>
        <begin position="182"/>
        <end position="216"/>
    </location>
</feature>
<dbReference type="InterPro" id="IPR011990">
    <property type="entry name" value="TPR-like_helical_dom_sf"/>
</dbReference>
<dbReference type="OrthoDB" id="185373at2759"/>
<dbReference type="FunFam" id="1.25.40.10:FF:000345">
    <property type="entry name" value="Pentatricopeptide repeat-containing protein"/>
    <property type="match status" value="1"/>
</dbReference>
<keyword evidence="5" id="KW-1185">Reference proteome</keyword>
<reference evidence="4" key="2">
    <citation type="journal article" date="2023" name="Plants (Basel)">
        <title>Annotation of the Turnera subulata (Passifloraceae) Draft Genome Reveals the S-Locus Evolved after the Divergence of Turneroideae from Passifloroideae in a Stepwise Manner.</title>
        <authorList>
            <person name="Henning P.M."/>
            <person name="Roalson E.H."/>
            <person name="Mir W."/>
            <person name="McCubbin A.G."/>
            <person name="Shore J.S."/>
        </authorList>
    </citation>
    <scope>NUCLEOTIDE SEQUENCE</scope>
    <source>
        <strain evidence="4">F60SS</strain>
    </source>
</reference>
<gene>
    <name evidence="4" type="ORF">Tsubulata_013793</name>
</gene>
<protein>
    <recommendedName>
        <fullName evidence="6">Pentacotripeptide-repeat region of PRORP domain-containing protein</fullName>
    </recommendedName>
</protein>
<organism evidence="4 5">
    <name type="scientific">Turnera subulata</name>
    <dbReference type="NCBI Taxonomy" id="218843"/>
    <lineage>
        <taxon>Eukaryota</taxon>
        <taxon>Viridiplantae</taxon>
        <taxon>Streptophyta</taxon>
        <taxon>Embryophyta</taxon>
        <taxon>Tracheophyta</taxon>
        <taxon>Spermatophyta</taxon>
        <taxon>Magnoliopsida</taxon>
        <taxon>eudicotyledons</taxon>
        <taxon>Gunneridae</taxon>
        <taxon>Pentapetalae</taxon>
        <taxon>rosids</taxon>
        <taxon>fabids</taxon>
        <taxon>Malpighiales</taxon>
        <taxon>Passifloraceae</taxon>
        <taxon>Turnera</taxon>
    </lineage>
</organism>
<comment type="caution">
    <text evidence="4">The sequence shown here is derived from an EMBL/GenBank/DDBJ whole genome shotgun (WGS) entry which is preliminary data.</text>
</comment>
<dbReference type="Pfam" id="PF01535">
    <property type="entry name" value="PPR"/>
    <property type="match status" value="7"/>
</dbReference>
<dbReference type="GO" id="GO:0003723">
    <property type="term" value="F:RNA binding"/>
    <property type="evidence" value="ECO:0007669"/>
    <property type="project" value="InterPro"/>
</dbReference>
<dbReference type="SUPFAM" id="SSF48452">
    <property type="entry name" value="TPR-like"/>
    <property type="match status" value="2"/>
</dbReference>
<evidence type="ECO:0000256" key="3">
    <source>
        <dbReference type="PROSITE-ProRule" id="PRU00708"/>
    </source>
</evidence>
<evidence type="ECO:0000313" key="4">
    <source>
        <dbReference type="EMBL" id="KAJ4846559.1"/>
    </source>
</evidence>
<dbReference type="InterPro" id="IPR046960">
    <property type="entry name" value="PPR_At4g14850-like_plant"/>
</dbReference>
<accession>A0A9Q0GAE2</accession>
<dbReference type="Proteomes" id="UP001141552">
    <property type="component" value="Unassembled WGS sequence"/>
</dbReference>
<dbReference type="GO" id="GO:0009451">
    <property type="term" value="P:RNA modification"/>
    <property type="evidence" value="ECO:0007669"/>
    <property type="project" value="InterPro"/>
</dbReference>
<dbReference type="Pfam" id="PF13041">
    <property type="entry name" value="PPR_2"/>
    <property type="match status" value="2"/>
</dbReference>
<evidence type="ECO:0000256" key="1">
    <source>
        <dbReference type="ARBA" id="ARBA00006643"/>
    </source>
</evidence>
<name>A0A9Q0GAE2_9ROSI</name>
<dbReference type="PROSITE" id="PS51375">
    <property type="entry name" value="PPR"/>
    <property type="match status" value="5"/>
</dbReference>
<dbReference type="InterPro" id="IPR002885">
    <property type="entry name" value="PPR_rpt"/>
</dbReference>
<feature type="repeat" description="PPR" evidence="3">
    <location>
        <begin position="87"/>
        <end position="121"/>
    </location>
</feature>
<evidence type="ECO:0000313" key="5">
    <source>
        <dbReference type="Proteomes" id="UP001141552"/>
    </source>
</evidence>
<dbReference type="FunFam" id="1.25.40.10:FF:000333">
    <property type="entry name" value="Pentatricopeptide repeat-containing protein"/>
    <property type="match status" value="1"/>
</dbReference>
<dbReference type="Gene3D" id="1.25.40.10">
    <property type="entry name" value="Tetratricopeptide repeat domain"/>
    <property type="match status" value="5"/>
</dbReference>
<dbReference type="AlphaFoldDB" id="A0A9Q0GAE2"/>
<dbReference type="EMBL" id="JAKUCV010001404">
    <property type="protein sequence ID" value="KAJ4846559.1"/>
    <property type="molecule type" value="Genomic_DNA"/>
</dbReference>
<comment type="similarity">
    <text evidence="1">Belongs to the PPR family. PCMP-H subfamily.</text>
</comment>
<evidence type="ECO:0000256" key="2">
    <source>
        <dbReference type="ARBA" id="ARBA00022737"/>
    </source>
</evidence>
<reference evidence="4" key="1">
    <citation type="submission" date="2022-02" db="EMBL/GenBank/DDBJ databases">
        <authorList>
            <person name="Henning P.M."/>
            <person name="McCubbin A.G."/>
            <person name="Shore J.S."/>
        </authorList>
    </citation>
    <scope>NUCLEOTIDE SEQUENCE</scope>
    <source>
        <strain evidence="4">F60SS</strain>
        <tissue evidence="4">Leaves</tissue>
    </source>
</reference>
<dbReference type="PANTHER" id="PTHR47926:SF484">
    <property type="entry name" value="PENTATRICOPEPTIDE REPEAT-CONTAINING PROTEIN"/>
    <property type="match status" value="1"/>
</dbReference>